<organism evidence="1 2">
    <name type="scientific">Calidithermus roseus</name>
    <dbReference type="NCBI Taxonomy" id="1644118"/>
    <lineage>
        <taxon>Bacteria</taxon>
        <taxon>Thermotogati</taxon>
        <taxon>Deinococcota</taxon>
        <taxon>Deinococci</taxon>
        <taxon>Thermales</taxon>
        <taxon>Thermaceae</taxon>
        <taxon>Calidithermus</taxon>
    </lineage>
</organism>
<sequence length="462" mass="49964">MGAFFYAADMDGVPGGVAYPNMRLLGMSTGWTGQQMYFGLHNQGSYWHSLVIPRLKIDDSGYRNWWLSAFLAETGTGSGVLSGSASTGQPWNPLTGEITRTADGLKALSSAPARAYVNVGSSTPYLLGARIKTGETPKTVDLLVRVQDANNYHGVRFSRNGLQIYRVSNGSFSVLNETGSQSLEPKRTYDVQVRLDGSEIWAWLEGRDPLLASDATRSNLRNVGLGFEGDGDSAVSRFFAHQREVPIPTKLKIDSPNAPRASSPIWADEFNGSGSLPGRSTAGKTWEHVFGAQTFSLASGRARASATLSECLMEAVPHGASTVQLETSIYQGTPPNTIAFTGPAVLSGGAGSGSPESYLVAMQFRDGSQGEDSTEVEVRLKPAGGSEYIWRRINMQDTLRHGTTNATTLWTDGDWVAVWVGNEPILYHPLTADEQRISIGRVGLYDCSVNAGENEFENLRIY</sequence>
<protein>
    <submittedName>
        <fullName evidence="1">Uncharacterized protein</fullName>
    </submittedName>
</protein>
<dbReference type="AlphaFoldDB" id="A0A399EEC4"/>
<dbReference type="Proteomes" id="UP000265341">
    <property type="component" value="Unassembled WGS sequence"/>
</dbReference>
<comment type="caution">
    <text evidence="1">The sequence shown here is derived from an EMBL/GenBank/DDBJ whole genome shotgun (WGS) entry which is preliminary data.</text>
</comment>
<evidence type="ECO:0000313" key="2">
    <source>
        <dbReference type="Proteomes" id="UP000265341"/>
    </source>
</evidence>
<evidence type="ECO:0000313" key="1">
    <source>
        <dbReference type="EMBL" id="RIH82258.1"/>
    </source>
</evidence>
<proteinExistence type="predicted"/>
<name>A0A399EEC4_9DEIN</name>
<reference evidence="1 2" key="1">
    <citation type="submission" date="2018-08" db="EMBL/GenBank/DDBJ databases">
        <title>Meiothermus roseus NBRC 110900 genome sequencing project.</title>
        <authorList>
            <person name="Da Costa M.S."/>
            <person name="Albuquerque L."/>
            <person name="Raposo P."/>
            <person name="Froufe H.J.C."/>
            <person name="Barroso C.S."/>
            <person name="Egas C."/>
        </authorList>
    </citation>
    <scope>NUCLEOTIDE SEQUENCE [LARGE SCALE GENOMIC DNA]</scope>
    <source>
        <strain evidence="1 2">NBRC 110900</strain>
    </source>
</reference>
<keyword evidence="2" id="KW-1185">Reference proteome</keyword>
<dbReference type="EMBL" id="QWLA01000113">
    <property type="protein sequence ID" value="RIH82258.1"/>
    <property type="molecule type" value="Genomic_DNA"/>
</dbReference>
<accession>A0A399EEC4</accession>
<gene>
    <name evidence="1" type="ORF">Mrose_03420</name>
</gene>
<dbReference type="Gene3D" id="2.60.120.560">
    <property type="entry name" value="Exo-inulinase, domain 1"/>
    <property type="match status" value="1"/>
</dbReference>